<dbReference type="KEGG" id="gim:F1728_29375"/>
<dbReference type="RefSeq" id="WP_155367004.1">
    <property type="nucleotide sequence ID" value="NZ_CP043930.1"/>
</dbReference>
<proteinExistence type="predicted"/>
<organism evidence="1 2">
    <name type="scientific">Gimesia benthica</name>
    <dbReference type="NCBI Taxonomy" id="2608982"/>
    <lineage>
        <taxon>Bacteria</taxon>
        <taxon>Pseudomonadati</taxon>
        <taxon>Planctomycetota</taxon>
        <taxon>Planctomycetia</taxon>
        <taxon>Planctomycetales</taxon>
        <taxon>Planctomycetaceae</taxon>
        <taxon>Gimesia</taxon>
    </lineage>
</organism>
<keyword evidence="2" id="KW-1185">Reference proteome</keyword>
<gene>
    <name evidence="1" type="ORF">F1728_29375</name>
</gene>
<evidence type="ECO:0000313" key="1">
    <source>
        <dbReference type="EMBL" id="QGQ26537.1"/>
    </source>
</evidence>
<reference evidence="1 2" key="1">
    <citation type="submission" date="2019-09" db="EMBL/GenBank/DDBJ databases">
        <title>Gimesia benthica sp. nov., a novel bacterium isolated from deep-sea water of the Northwest Indian Ocean.</title>
        <authorList>
            <person name="Dai X."/>
        </authorList>
    </citation>
    <scope>NUCLEOTIDE SEQUENCE [LARGE SCALE GENOMIC DNA]</scope>
    <source>
        <strain evidence="1 2">E7</strain>
    </source>
</reference>
<accession>A0A6I6AJ95</accession>
<evidence type="ECO:0000313" key="2">
    <source>
        <dbReference type="Proteomes" id="UP000427281"/>
    </source>
</evidence>
<dbReference type="AlphaFoldDB" id="A0A6I6AJ95"/>
<name>A0A6I6AJ95_9PLAN</name>
<protein>
    <submittedName>
        <fullName evidence="1">Uncharacterized protein</fullName>
    </submittedName>
</protein>
<dbReference type="Proteomes" id="UP000427281">
    <property type="component" value="Chromosome"/>
</dbReference>
<sequence>MSWTRALDIVSWADTIEARHQLPHLLRRLVWEVVPPDSVVNFPAYEQIQRPGFDGNVNSAEHTQYVPKGISVWEIGTSKEKKKAKANEDFSKRTKTTSVDIQKQTTFVFVTPREWRAKDSWAKEALEQSNWKNVIAIDANDLEHWIERCPAVDIWFSTVVGRRPDGVFDPKTQWNALKQISSPPISPQVILVSRIKCCEDLLDWIEGEPSSLLLRSGNSKDVLDFLSALVEEQAEAHPKLNRMVFVESLKAWRDLTNIGTSLTLIATVSLSLTVEDVAEAVSRGHHVGICRNRSASSGTRELFLPRQESSSLAKTLAECGFENLRARSLSRACCGSSNVLKRLITEHPLTDFPEWANEKYRSKLAPFALLGGWVDLDPDQIERNDNIFKTNHPIDLICIEDFMGISRERIEEYTTKWCDSDEPLFLRYGNNLVIHSREDAWCLLSSSITRKMLERFEDLAIVVLEETNPALDLKDDEQWMANIFGKTHSLSSELRQGIIESLAIMTSYPAATSYGTKLNFAVSVRKVLSSILPNNGSKKRWATFSSQLSLFAEADPDFLLSRISDDLNSDNPLLPSLFSPNSNHIFSHSRHCGLLWALEIIAWSPNYLSQVADILAMLIKYENILPNNMSNRPSETLKAIFFWQIPQTNATIEERITILRQLVLKHPEVGWNLLIEQVPKYYGISLSSTAKPRWRDWANGWSQIKAHTDAPGYLHQIAEIIFETASESPEKWAKVINGIFKINEETTHKAIQRLELISLHCQDLHGRAILWKALRELICLHQTHPKRSLSLNENTINILIDISKRIQPDDPVDLNEWLFGIHPDLPDIDESGDYKKYYVELNKKQLEALRNITSTQGWYGVNRLLERIHNATSIGWVIGSNSLLNVEEIELSEFVISDNIRLLEFAAGYIAGAFNSKEFSFFREIQFNSYSDLQAAKMLCAVPFNRSIWDWMETNLPISVCDEYWLNCDAFLHDENHRDVCYVQEKLLRACRPFTAINLLSFALEKIDIEEDIIFLTLESALSTETNQEEINKLKAHCVQKLVKHLQASDKENTTRLAAIEWGYLPFLEGPHSRTEPMTLINALQQNPSQFIDLLKILFRNENVINRDLELTDLDHKMIRHGHSLINAFSTLPGTKENGQIDELYLTNWISEVRLLAKKEDRIRVADHQIGELLSRHSKEGCKMWPPLSICNILEHFNSTSIFKGFTLGIYNSRGVTCRDPLEGGTLERALVNQYSNLATEFKTRFPNLSKAFRELARRFEIDAEREDEEAERLRVER</sequence>
<dbReference type="EMBL" id="CP043930">
    <property type="protein sequence ID" value="QGQ26537.1"/>
    <property type="molecule type" value="Genomic_DNA"/>
</dbReference>